<accession>A0A6A3BA99</accession>
<feature type="region of interest" description="Disordered" evidence="1">
    <location>
        <begin position="1"/>
        <end position="20"/>
    </location>
</feature>
<reference evidence="2" key="1">
    <citation type="submission" date="2019-09" db="EMBL/GenBank/DDBJ databases">
        <title>Draft genome information of white flower Hibiscus syriacus.</title>
        <authorList>
            <person name="Kim Y.-M."/>
        </authorList>
    </citation>
    <scope>NUCLEOTIDE SEQUENCE [LARGE SCALE GENOMIC DNA]</scope>
    <source>
        <strain evidence="2">YM2019G1</strain>
    </source>
</reference>
<evidence type="ECO:0000256" key="1">
    <source>
        <dbReference type="SAM" id="MobiDB-lite"/>
    </source>
</evidence>
<proteinExistence type="predicted"/>
<dbReference type="EMBL" id="VEPZ02000902">
    <property type="protein sequence ID" value="KAE8712112.1"/>
    <property type="molecule type" value="Genomic_DNA"/>
</dbReference>
<gene>
    <name evidence="2" type="ORF">F3Y22_tig00110264pilonHSYRG00336</name>
</gene>
<evidence type="ECO:0000313" key="3">
    <source>
        <dbReference type="Proteomes" id="UP000436088"/>
    </source>
</evidence>
<comment type="caution">
    <text evidence="2">The sequence shown here is derived from an EMBL/GenBank/DDBJ whole genome shotgun (WGS) entry which is preliminary data.</text>
</comment>
<dbReference type="PANTHER" id="PTHR46836:SF7">
    <property type="entry name" value="PHOSPHATIDYLINOSITOL N-ACETYGLUCOSAMINLYTRANSFERASE SUBUNIT P-LIKE PROTEIN"/>
    <property type="match status" value="1"/>
</dbReference>
<dbReference type="PANTHER" id="PTHR46836">
    <property type="entry name" value="AFADIN"/>
    <property type="match status" value="1"/>
</dbReference>
<evidence type="ECO:0000313" key="2">
    <source>
        <dbReference type="EMBL" id="KAE8712112.1"/>
    </source>
</evidence>
<sequence length="289" mass="32050">MTKEFQENGQAFRGRSRSRTLGEMLALSDHAKRANFRGPFGISSRVGSKNGGVGDLLKSRSQSYPTIVGSPITRTSPKAFHVDSCMSTRPVFPWSRRKDCPKQRNSGSYDIKDRKVSTEDCVVPESSMYSAVSRSIVSDMVVAVETQDAAKTTGSHTKHRLESMDCIMPEKGRDSSFRIPVAWIQQEDVSMKISEECGTDLDFLVTSETANQSSPVSVLETPFVEENSLSSKCLSSVIASLNDVKRQLEFLKSESVEEYTEGQGMVVSSDNENVVEEPLKYEVNEYPTK</sequence>
<dbReference type="Proteomes" id="UP000436088">
    <property type="component" value="Unassembled WGS sequence"/>
</dbReference>
<name>A0A6A3BA99_HIBSY</name>
<keyword evidence="3" id="KW-1185">Reference proteome</keyword>
<protein>
    <submittedName>
        <fullName evidence="2">Uncharacterized protein</fullName>
    </submittedName>
</protein>
<organism evidence="2 3">
    <name type="scientific">Hibiscus syriacus</name>
    <name type="common">Rose of Sharon</name>
    <dbReference type="NCBI Taxonomy" id="106335"/>
    <lineage>
        <taxon>Eukaryota</taxon>
        <taxon>Viridiplantae</taxon>
        <taxon>Streptophyta</taxon>
        <taxon>Embryophyta</taxon>
        <taxon>Tracheophyta</taxon>
        <taxon>Spermatophyta</taxon>
        <taxon>Magnoliopsida</taxon>
        <taxon>eudicotyledons</taxon>
        <taxon>Gunneridae</taxon>
        <taxon>Pentapetalae</taxon>
        <taxon>rosids</taxon>
        <taxon>malvids</taxon>
        <taxon>Malvales</taxon>
        <taxon>Malvaceae</taxon>
        <taxon>Malvoideae</taxon>
        <taxon>Hibiscus</taxon>
    </lineage>
</organism>
<dbReference type="AlphaFoldDB" id="A0A6A3BA99"/>